<sequence length="76" mass="9178">MRKVYSDESWSLGKSVMRYKTHGSKKVISHEILNKFDRYSKFFYSESILFLEVLYNYYEYNGLIRSRKHEISCCSS</sequence>
<accession>G4SW88</accession>
<dbReference type="EMBL" id="FO082060">
    <property type="protein sequence ID" value="CCE23003.1"/>
    <property type="molecule type" value="Genomic_DNA"/>
</dbReference>
<evidence type="ECO:0000313" key="2">
    <source>
        <dbReference type="Proteomes" id="UP000008315"/>
    </source>
</evidence>
<evidence type="ECO:0000313" key="1">
    <source>
        <dbReference type="EMBL" id="CCE23003.1"/>
    </source>
</evidence>
<organism evidence="1 2">
    <name type="scientific">Methylotuvimicrobium alcaliphilum (strain DSM 19304 / NCIMB 14124 / VKM B-2133 / 20Z)</name>
    <name type="common">Methylomicrobium alcaliphilum</name>
    <dbReference type="NCBI Taxonomy" id="1091494"/>
    <lineage>
        <taxon>Bacteria</taxon>
        <taxon>Pseudomonadati</taxon>
        <taxon>Pseudomonadota</taxon>
        <taxon>Gammaproteobacteria</taxon>
        <taxon>Methylococcales</taxon>
        <taxon>Methylococcaceae</taxon>
        <taxon>Methylotuvimicrobium</taxon>
    </lineage>
</organism>
<protein>
    <submittedName>
        <fullName evidence="1">Uncharacterized protein</fullName>
    </submittedName>
</protein>
<dbReference type="AlphaFoldDB" id="G4SW88"/>
<gene>
    <name evidence="1" type="ordered locus">MEALZ_1314</name>
</gene>
<dbReference type="KEGG" id="mah:MEALZ_1314"/>
<dbReference type="HOGENOM" id="CLU_2650251_0_0_6"/>
<name>G4SW88_META2</name>
<keyword evidence="2" id="KW-1185">Reference proteome</keyword>
<proteinExistence type="predicted"/>
<dbReference type="Proteomes" id="UP000008315">
    <property type="component" value="Chromosome"/>
</dbReference>
<reference evidence="2" key="1">
    <citation type="journal article" date="2012" name="J. Bacteriol.">
        <title>Genome sequence of the haloalkaliphilic methanotrophic bacterium Methylomicrobium alcaliphilum 20Z.</title>
        <authorList>
            <person name="Vuilleumier S."/>
            <person name="Khmelenina V.N."/>
            <person name="Bringel F."/>
            <person name="Reshetnikov A.S."/>
            <person name="Lajus A."/>
            <person name="Mangenot S."/>
            <person name="Rouy Z."/>
            <person name="Op den Camp H.J."/>
            <person name="Jetten M.S."/>
            <person name="Dispirito A.A."/>
            <person name="Dunfield P."/>
            <person name="Klotz M.G."/>
            <person name="Semrau J.D."/>
            <person name="Stein L.Y."/>
            <person name="Barbe V."/>
            <person name="Medigue C."/>
            <person name="Trotsenko Y.A."/>
            <person name="Kalyuzhnaya M.G."/>
        </authorList>
    </citation>
    <scope>NUCLEOTIDE SEQUENCE [LARGE SCALE GENOMIC DNA]</scope>
    <source>
        <strain evidence="2">DSM 19304 / NCIMB 14124 / VKM B-2133 / 20Z</strain>
    </source>
</reference>